<evidence type="ECO:0000313" key="2">
    <source>
        <dbReference type="EMBL" id="TDQ47077.1"/>
    </source>
</evidence>
<name>A0A4V3D7A4_9GAMM</name>
<feature type="region of interest" description="Disordered" evidence="1">
    <location>
        <begin position="1"/>
        <end position="22"/>
    </location>
</feature>
<dbReference type="Proteomes" id="UP000295375">
    <property type="component" value="Unassembled WGS sequence"/>
</dbReference>
<evidence type="ECO:0000313" key="3">
    <source>
        <dbReference type="Proteomes" id="UP000295375"/>
    </source>
</evidence>
<comment type="caution">
    <text evidence="2">The sequence shown here is derived from an EMBL/GenBank/DDBJ whole genome shotgun (WGS) entry which is preliminary data.</text>
</comment>
<dbReference type="EMBL" id="SNYM01000011">
    <property type="protein sequence ID" value="TDQ47077.1"/>
    <property type="molecule type" value="Genomic_DNA"/>
</dbReference>
<proteinExistence type="predicted"/>
<protein>
    <submittedName>
        <fullName evidence="2">Uncharacterized protein</fullName>
    </submittedName>
</protein>
<evidence type="ECO:0000256" key="1">
    <source>
        <dbReference type="SAM" id="MobiDB-lite"/>
    </source>
</evidence>
<accession>A0A4V3D7A4</accession>
<organism evidence="2 3">
    <name type="scientific">Permianibacter aggregans</name>
    <dbReference type="NCBI Taxonomy" id="1510150"/>
    <lineage>
        <taxon>Bacteria</taxon>
        <taxon>Pseudomonadati</taxon>
        <taxon>Pseudomonadota</taxon>
        <taxon>Gammaproteobacteria</taxon>
        <taxon>Pseudomonadales</taxon>
        <taxon>Pseudomonadaceae</taxon>
        <taxon>Permianibacter</taxon>
    </lineage>
</organism>
<feature type="compositionally biased region" description="Polar residues" evidence="1">
    <location>
        <begin position="13"/>
        <end position="22"/>
    </location>
</feature>
<reference evidence="2 3" key="1">
    <citation type="submission" date="2019-03" db="EMBL/GenBank/DDBJ databases">
        <title>Genomic Encyclopedia of Type Strains, Phase IV (KMG-IV): sequencing the most valuable type-strain genomes for metagenomic binning, comparative biology and taxonomic classification.</title>
        <authorList>
            <person name="Goeker M."/>
        </authorList>
    </citation>
    <scope>NUCLEOTIDE SEQUENCE [LARGE SCALE GENOMIC DNA]</scope>
    <source>
        <strain evidence="2 3">DSM 103792</strain>
    </source>
</reference>
<dbReference type="SUPFAM" id="SSF48295">
    <property type="entry name" value="TrpR-like"/>
    <property type="match status" value="1"/>
</dbReference>
<dbReference type="OrthoDB" id="9814067at2"/>
<dbReference type="GO" id="GO:0043565">
    <property type="term" value="F:sequence-specific DNA binding"/>
    <property type="evidence" value="ECO:0007669"/>
    <property type="project" value="InterPro"/>
</dbReference>
<keyword evidence="3" id="KW-1185">Reference proteome</keyword>
<gene>
    <name evidence="2" type="ORF">EV696_1115</name>
</gene>
<sequence length="114" mass="13275">MFPQRRYAEFVQQGKSQPSPWEQLSNQIYLGDERFIQDMQCRIDPEQPLKDIPKKQKQAPIKPLAYYQNKYTESKTAMAKAYLSGHYTLEQVGNHFGVSYATVSRAVKQLESEK</sequence>
<dbReference type="RefSeq" id="WP_133591239.1">
    <property type="nucleotide sequence ID" value="NZ_CP037953.1"/>
</dbReference>
<dbReference type="AlphaFoldDB" id="A0A4V3D7A4"/>
<dbReference type="InterPro" id="IPR010921">
    <property type="entry name" value="Trp_repressor/repl_initiator"/>
</dbReference>